<proteinExistence type="inferred from homology"/>
<keyword evidence="4" id="KW-0472">Membrane</keyword>
<keyword evidence="3" id="KW-0808">Transferase</keyword>
<evidence type="ECO:0000313" key="5">
    <source>
        <dbReference type="EMBL" id="HIR67321.1"/>
    </source>
</evidence>
<evidence type="ECO:0000256" key="4">
    <source>
        <dbReference type="SAM" id="Phobius"/>
    </source>
</evidence>
<reference evidence="5" key="1">
    <citation type="submission" date="2020-10" db="EMBL/GenBank/DDBJ databases">
        <authorList>
            <person name="Gilroy R."/>
        </authorList>
    </citation>
    <scope>NUCLEOTIDE SEQUENCE</scope>
    <source>
        <strain evidence="5">ChiW16-3235</strain>
    </source>
</reference>
<dbReference type="PANTHER" id="PTHR43630">
    <property type="entry name" value="POLY-BETA-1,6-N-ACETYL-D-GLUCOSAMINE SYNTHASE"/>
    <property type="match status" value="1"/>
</dbReference>
<dbReference type="Pfam" id="PF13641">
    <property type="entry name" value="Glyco_tranf_2_3"/>
    <property type="match status" value="1"/>
</dbReference>
<dbReference type="Gene3D" id="3.90.550.10">
    <property type="entry name" value="Spore Coat Polysaccharide Biosynthesis Protein SpsA, Chain A"/>
    <property type="match status" value="1"/>
</dbReference>
<name>A0A9D1E6W9_9FIRM</name>
<organism evidence="5 6">
    <name type="scientific">Candidatus Coproplasma avicola</name>
    <dbReference type="NCBI Taxonomy" id="2840744"/>
    <lineage>
        <taxon>Bacteria</taxon>
        <taxon>Bacillati</taxon>
        <taxon>Bacillota</taxon>
        <taxon>Clostridia</taxon>
        <taxon>Eubacteriales</taxon>
        <taxon>Candidatus Coproplasma</taxon>
    </lineage>
</organism>
<comment type="similarity">
    <text evidence="1">Belongs to the glycosyltransferase 2 family.</text>
</comment>
<sequence>MWYEYLYRVLSIVNYIVLIIVALALLPQILYVLLAFLKKKTFPKSDKKGRIAYIIPAYNEEDVIYDTVKNVIGGQNYPRDKFDVFVVAHNCTDGTAEAARRAGAIVLELNDPDPAHRMALYPLKYGIDHIINITQNPYDFVIHLDADNHINADFSSLMNDAYQSGVEFARPYEGALNSTQNFYTKACSLFYAFDSRFGSRVRERLGLAAHVDGSGATMAVSLLKRTGGYDAVTIADDAEYSLNRMLEGVKAHFVEDAIVYQDSPSTFKDTAARNRRIGHGVMNLMKSRAGQIIKTFFKTGNMSLLEMFSMYALNFLNVFICIWFPLFYIYNFLYIGFAGYGYIPLQVWTPEWYRMVMWNTIIVAAVVLVALFILFGYVQAFIIVMTDYKKLGAERRSQLLPAVLLFPAFLILYMFTLGKGTVSKPKKWDKIKRNKIS</sequence>
<dbReference type="InterPro" id="IPR029044">
    <property type="entry name" value="Nucleotide-diphossugar_trans"/>
</dbReference>
<reference evidence="5" key="2">
    <citation type="journal article" date="2021" name="PeerJ">
        <title>Extensive microbial diversity within the chicken gut microbiome revealed by metagenomics and culture.</title>
        <authorList>
            <person name="Gilroy R."/>
            <person name="Ravi A."/>
            <person name="Getino M."/>
            <person name="Pursley I."/>
            <person name="Horton D.L."/>
            <person name="Alikhan N.F."/>
            <person name="Baker D."/>
            <person name="Gharbi K."/>
            <person name="Hall N."/>
            <person name="Watson M."/>
            <person name="Adriaenssens E.M."/>
            <person name="Foster-Nyarko E."/>
            <person name="Jarju S."/>
            <person name="Secka A."/>
            <person name="Antonio M."/>
            <person name="Oren A."/>
            <person name="Chaudhuri R.R."/>
            <person name="La Ragione R."/>
            <person name="Hildebrand F."/>
            <person name="Pallen M.J."/>
        </authorList>
    </citation>
    <scope>NUCLEOTIDE SEQUENCE</scope>
    <source>
        <strain evidence="5">ChiW16-3235</strain>
    </source>
</reference>
<evidence type="ECO:0000256" key="1">
    <source>
        <dbReference type="ARBA" id="ARBA00006739"/>
    </source>
</evidence>
<dbReference type="AlphaFoldDB" id="A0A9D1E6W9"/>
<dbReference type="SUPFAM" id="SSF53448">
    <property type="entry name" value="Nucleotide-diphospho-sugar transferases"/>
    <property type="match status" value="1"/>
</dbReference>
<feature type="transmembrane region" description="Helical" evidence="4">
    <location>
        <begin position="355"/>
        <end position="378"/>
    </location>
</feature>
<protein>
    <submittedName>
        <fullName evidence="5">Glycosyltransferase family 2 protein</fullName>
    </submittedName>
</protein>
<keyword evidence="2" id="KW-0328">Glycosyltransferase</keyword>
<evidence type="ECO:0000256" key="2">
    <source>
        <dbReference type="ARBA" id="ARBA00022676"/>
    </source>
</evidence>
<keyword evidence="4" id="KW-0812">Transmembrane</keyword>
<accession>A0A9D1E6W9</accession>
<dbReference type="PANTHER" id="PTHR43630:SF1">
    <property type="entry name" value="POLY-BETA-1,6-N-ACETYL-D-GLUCOSAMINE SYNTHASE"/>
    <property type="match status" value="1"/>
</dbReference>
<feature type="transmembrane region" description="Helical" evidence="4">
    <location>
        <begin position="311"/>
        <end position="335"/>
    </location>
</feature>
<keyword evidence="4" id="KW-1133">Transmembrane helix</keyword>
<evidence type="ECO:0000256" key="3">
    <source>
        <dbReference type="ARBA" id="ARBA00022679"/>
    </source>
</evidence>
<dbReference type="CDD" id="cd06438">
    <property type="entry name" value="EpsO_like"/>
    <property type="match status" value="1"/>
</dbReference>
<comment type="caution">
    <text evidence="5">The sequence shown here is derived from an EMBL/GenBank/DDBJ whole genome shotgun (WGS) entry which is preliminary data.</text>
</comment>
<dbReference type="EMBL" id="DVHK01000094">
    <property type="protein sequence ID" value="HIR67321.1"/>
    <property type="molecule type" value="Genomic_DNA"/>
</dbReference>
<dbReference type="GO" id="GO:0016757">
    <property type="term" value="F:glycosyltransferase activity"/>
    <property type="evidence" value="ECO:0007669"/>
    <property type="project" value="UniProtKB-KW"/>
</dbReference>
<gene>
    <name evidence="5" type="ORF">IAB94_04680</name>
</gene>
<feature type="transmembrane region" description="Helical" evidence="4">
    <location>
        <begin position="399"/>
        <end position="418"/>
    </location>
</feature>
<feature type="transmembrane region" description="Helical" evidence="4">
    <location>
        <begin position="12"/>
        <end position="37"/>
    </location>
</feature>
<dbReference type="Proteomes" id="UP000823913">
    <property type="component" value="Unassembled WGS sequence"/>
</dbReference>
<evidence type="ECO:0000313" key="6">
    <source>
        <dbReference type="Proteomes" id="UP000823913"/>
    </source>
</evidence>